<protein>
    <submittedName>
        <fullName evidence="2">Uncharacterized protein</fullName>
    </submittedName>
</protein>
<accession>G3GV25</accession>
<dbReference type="AlphaFoldDB" id="G3GV25"/>
<dbReference type="Proteomes" id="UP000001075">
    <property type="component" value="Unassembled WGS sequence"/>
</dbReference>
<gene>
    <name evidence="2" type="ORF">I79_001553</name>
</gene>
<reference evidence="3" key="1">
    <citation type="journal article" date="2011" name="Nat. Biotechnol.">
        <title>The genomic sequence of the Chinese hamster ovary (CHO)-K1 cell line.</title>
        <authorList>
            <person name="Xu X."/>
            <person name="Nagarajan H."/>
            <person name="Lewis N.E."/>
            <person name="Pan S."/>
            <person name="Cai Z."/>
            <person name="Liu X."/>
            <person name="Chen W."/>
            <person name="Xie M."/>
            <person name="Wang W."/>
            <person name="Hammond S."/>
            <person name="Andersen M.R."/>
            <person name="Neff N."/>
            <person name="Passarelli B."/>
            <person name="Koh W."/>
            <person name="Fan H.C."/>
            <person name="Wang J."/>
            <person name="Gui Y."/>
            <person name="Lee K.H."/>
            <person name="Betenbaugh M.J."/>
            <person name="Quake S.R."/>
            <person name="Famili I."/>
            <person name="Palsson B.O."/>
            <person name="Wang J."/>
        </authorList>
    </citation>
    <scope>NUCLEOTIDE SEQUENCE [LARGE SCALE GENOMIC DNA]</scope>
    <source>
        <strain evidence="3">CHO K1 cell line</strain>
    </source>
</reference>
<keyword evidence="1" id="KW-1133">Transmembrane helix</keyword>
<name>G3GV25_CRIGR</name>
<evidence type="ECO:0000313" key="2">
    <source>
        <dbReference type="EMBL" id="EGV92063.1"/>
    </source>
</evidence>
<dbReference type="InParanoid" id="G3GV25"/>
<evidence type="ECO:0000313" key="3">
    <source>
        <dbReference type="Proteomes" id="UP000001075"/>
    </source>
</evidence>
<evidence type="ECO:0000256" key="1">
    <source>
        <dbReference type="SAM" id="Phobius"/>
    </source>
</evidence>
<keyword evidence="1" id="KW-0472">Membrane</keyword>
<organism evidence="2 3">
    <name type="scientific">Cricetulus griseus</name>
    <name type="common">Chinese hamster</name>
    <name type="synonym">Cricetulus barabensis griseus</name>
    <dbReference type="NCBI Taxonomy" id="10029"/>
    <lineage>
        <taxon>Eukaryota</taxon>
        <taxon>Metazoa</taxon>
        <taxon>Chordata</taxon>
        <taxon>Craniata</taxon>
        <taxon>Vertebrata</taxon>
        <taxon>Euteleostomi</taxon>
        <taxon>Mammalia</taxon>
        <taxon>Eutheria</taxon>
        <taxon>Euarchontoglires</taxon>
        <taxon>Glires</taxon>
        <taxon>Rodentia</taxon>
        <taxon>Myomorpha</taxon>
        <taxon>Muroidea</taxon>
        <taxon>Cricetidae</taxon>
        <taxon>Cricetinae</taxon>
        <taxon>Cricetulus</taxon>
    </lineage>
</organism>
<proteinExistence type="predicted"/>
<feature type="transmembrane region" description="Helical" evidence="1">
    <location>
        <begin position="42"/>
        <end position="59"/>
    </location>
</feature>
<dbReference type="EMBL" id="JH000035">
    <property type="protein sequence ID" value="EGV92063.1"/>
    <property type="molecule type" value="Genomic_DNA"/>
</dbReference>
<keyword evidence="1" id="KW-0812">Transmembrane</keyword>
<sequence>MLSDSTCEMQKLRNKVIKYYISIFLGETRSTNFRFRKIPEGFINQMGFINLVIFFSFMSDRVFF</sequence>